<keyword evidence="2" id="KW-1133">Transmembrane helix</keyword>
<gene>
    <name evidence="3" type="ORF">PLXY2_LOCUS3473</name>
</gene>
<protein>
    <submittedName>
        <fullName evidence="3">(diamondback moth) hypothetical protein</fullName>
    </submittedName>
</protein>
<evidence type="ECO:0000256" key="1">
    <source>
        <dbReference type="SAM" id="MobiDB-lite"/>
    </source>
</evidence>
<accession>A0A8S4DTW7</accession>
<sequence length="471" mass="50602">MAGLVVNGVRVLDLAASGDPAVSVRRDARRASSPLDRDINRMQQTPPSGYAGPGVMDELVYSGAGSGCRDDDEDACVLPDAGSGDDLITPVYVPSTRRPPSRGGYKVFIVVMDELVYSGAGSGCLDDDEDACVLPDAGSGDDLITPVYVPSTRRPPSRGGYKGDTSGKLMKPCDDEDCIEGSGSSGEDVTEPDHPTTTSGASSTHSMTSITTAGISSTHHEEKAVSSTTFDLTTGGRPTDRQTTAPDHDNMHAGTHPVAGEEKRTTPIDENTYTEHQYTPTVTKHTPDESTHTTEEEIHHIPEYEDRHEHENEIDTRTSTYELEGEQDRIPGKVHPDYNGFEHDTSTKWYHPKTTDNRVVPPESEFFATIVGIVASVLIAIILVVIIVLKYVVFRLDPSYKVTEGKGYQQGASAALLGNQAHSSYQSGAGAPTGGAVRNLQPLPLNRNGSTPSAPLPTQPTKRDGIKEWYV</sequence>
<evidence type="ECO:0000256" key="2">
    <source>
        <dbReference type="SAM" id="Phobius"/>
    </source>
</evidence>
<proteinExistence type="predicted"/>
<dbReference type="EMBL" id="CAJHNJ030000009">
    <property type="protein sequence ID" value="CAG9105480.1"/>
    <property type="molecule type" value="Genomic_DNA"/>
</dbReference>
<evidence type="ECO:0000313" key="4">
    <source>
        <dbReference type="Proteomes" id="UP000653454"/>
    </source>
</evidence>
<feature type="region of interest" description="Disordered" evidence="1">
    <location>
        <begin position="144"/>
        <end position="261"/>
    </location>
</feature>
<keyword evidence="2" id="KW-0812">Transmembrane</keyword>
<keyword evidence="4" id="KW-1185">Reference proteome</keyword>
<organism evidence="3 4">
    <name type="scientific">Plutella xylostella</name>
    <name type="common">Diamondback moth</name>
    <name type="synonym">Plutella maculipennis</name>
    <dbReference type="NCBI Taxonomy" id="51655"/>
    <lineage>
        <taxon>Eukaryota</taxon>
        <taxon>Metazoa</taxon>
        <taxon>Ecdysozoa</taxon>
        <taxon>Arthropoda</taxon>
        <taxon>Hexapoda</taxon>
        <taxon>Insecta</taxon>
        <taxon>Pterygota</taxon>
        <taxon>Neoptera</taxon>
        <taxon>Endopterygota</taxon>
        <taxon>Lepidoptera</taxon>
        <taxon>Glossata</taxon>
        <taxon>Ditrysia</taxon>
        <taxon>Yponomeutoidea</taxon>
        <taxon>Plutellidae</taxon>
        <taxon>Plutella</taxon>
    </lineage>
</organism>
<feature type="compositionally biased region" description="Basic and acidic residues" evidence="1">
    <location>
        <begin position="461"/>
        <end position="471"/>
    </location>
</feature>
<feature type="region of interest" description="Disordered" evidence="1">
    <location>
        <begin position="427"/>
        <end position="471"/>
    </location>
</feature>
<feature type="compositionally biased region" description="Polar residues" evidence="1">
    <location>
        <begin position="195"/>
        <end position="217"/>
    </location>
</feature>
<name>A0A8S4DTW7_PLUXY</name>
<feature type="transmembrane region" description="Helical" evidence="2">
    <location>
        <begin position="366"/>
        <end position="393"/>
    </location>
</feature>
<reference evidence="3" key="1">
    <citation type="submission" date="2020-11" db="EMBL/GenBank/DDBJ databases">
        <authorList>
            <person name="Whiteford S."/>
        </authorList>
    </citation>
    <scope>NUCLEOTIDE SEQUENCE</scope>
</reference>
<dbReference type="Proteomes" id="UP000653454">
    <property type="component" value="Unassembled WGS sequence"/>
</dbReference>
<dbReference type="AlphaFoldDB" id="A0A8S4DTW7"/>
<comment type="caution">
    <text evidence="3">The sequence shown here is derived from an EMBL/GenBank/DDBJ whole genome shotgun (WGS) entry which is preliminary data.</text>
</comment>
<evidence type="ECO:0000313" key="3">
    <source>
        <dbReference type="EMBL" id="CAG9105480.1"/>
    </source>
</evidence>
<keyword evidence="2" id="KW-0472">Membrane</keyword>